<comment type="caution">
    <text evidence="2">The sequence shown here is derived from an EMBL/GenBank/DDBJ whole genome shotgun (WGS) entry which is preliminary data.</text>
</comment>
<proteinExistence type="predicted"/>
<dbReference type="EC" id="6.3.5.4" evidence="2"/>
<keyword evidence="2" id="KW-0436">Ligase</keyword>
<feature type="region of interest" description="Disordered" evidence="1">
    <location>
        <begin position="131"/>
        <end position="179"/>
    </location>
</feature>
<dbReference type="EMBL" id="MVBN01000008">
    <property type="protein sequence ID" value="OOK68375.1"/>
    <property type="molecule type" value="Genomic_DNA"/>
</dbReference>
<accession>A0A1V3WN57</accession>
<evidence type="ECO:0000313" key="2">
    <source>
        <dbReference type="EMBL" id="OOK68375.1"/>
    </source>
</evidence>
<protein>
    <submittedName>
        <fullName evidence="2">Asparagine synthase 1 domain protein</fullName>
        <ecNumber evidence="2">6.3.5.4</ecNumber>
    </submittedName>
</protein>
<organism evidence="2 3">
    <name type="scientific">Mycobacterium kansasii</name>
    <dbReference type="NCBI Taxonomy" id="1768"/>
    <lineage>
        <taxon>Bacteria</taxon>
        <taxon>Bacillati</taxon>
        <taxon>Actinomycetota</taxon>
        <taxon>Actinomycetes</taxon>
        <taxon>Mycobacteriales</taxon>
        <taxon>Mycobacteriaceae</taxon>
        <taxon>Mycobacterium</taxon>
    </lineage>
</organism>
<dbReference type="AlphaFoldDB" id="A0A1V3WN57"/>
<dbReference type="GO" id="GO:0004066">
    <property type="term" value="F:asparagine synthase (glutamine-hydrolyzing) activity"/>
    <property type="evidence" value="ECO:0007669"/>
    <property type="project" value="UniProtKB-EC"/>
</dbReference>
<reference evidence="2 3" key="1">
    <citation type="submission" date="2017-02" db="EMBL/GenBank/DDBJ databases">
        <title>Complete genome sequences of Mycobacterium kansasii strains isolated from rhesus macaques.</title>
        <authorList>
            <person name="Panda A."/>
            <person name="Nagaraj S."/>
            <person name="Zhao X."/>
            <person name="Tettelin H."/>
            <person name="Detolla L.J."/>
        </authorList>
    </citation>
    <scope>NUCLEOTIDE SEQUENCE [LARGE SCALE GENOMIC DNA]</scope>
    <source>
        <strain evidence="2 3">11-3469</strain>
    </source>
</reference>
<evidence type="ECO:0000313" key="3">
    <source>
        <dbReference type="Proteomes" id="UP000188532"/>
    </source>
</evidence>
<feature type="compositionally biased region" description="Polar residues" evidence="1">
    <location>
        <begin position="32"/>
        <end position="41"/>
    </location>
</feature>
<feature type="compositionally biased region" description="Basic residues" evidence="1">
    <location>
        <begin position="42"/>
        <end position="54"/>
    </location>
</feature>
<sequence>MRTTWLAKCHVAPPVAQAGPTRARRRFRRESSANSDSNTTQRRPRRPRRRRCVPKRPAMPLPWPAVAPPPYCVRRAQARPWWRPGGAIWPVSELQIVNRRARDPVSITTTSQPRPGSSASCGILGRRVRTAGLRRGSGRRCRDPGVRRHCPPRHGGRQRDRPRVAPDAPPWPRRAGHLG</sequence>
<evidence type="ECO:0000256" key="1">
    <source>
        <dbReference type="SAM" id="MobiDB-lite"/>
    </source>
</evidence>
<name>A0A1V3WN57_MYCKA</name>
<feature type="compositionally biased region" description="Basic residues" evidence="1">
    <location>
        <begin position="147"/>
        <end position="156"/>
    </location>
</feature>
<gene>
    <name evidence="2" type="primary">asnB2</name>
    <name evidence="2" type="ORF">BZL29_6672</name>
</gene>
<dbReference type="Proteomes" id="UP000188532">
    <property type="component" value="Unassembled WGS sequence"/>
</dbReference>
<feature type="region of interest" description="Disordered" evidence="1">
    <location>
        <begin position="1"/>
        <end position="58"/>
    </location>
</feature>